<dbReference type="GO" id="GO:0004190">
    <property type="term" value="F:aspartic-type endopeptidase activity"/>
    <property type="evidence" value="ECO:0007669"/>
    <property type="project" value="UniProtKB-KW"/>
</dbReference>
<evidence type="ECO:0000313" key="11">
    <source>
        <dbReference type="Proteomes" id="UP000622797"/>
    </source>
</evidence>
<feature type="active site" evidence="6">
    <location>
        <position position="78"/>
    </location>
</feature>
<comment type="caution">
    <text evidence="10">The sequence shown here is derived from an EMBL/GenBank/DDBJ whole genome shotgun (WGS) entry which is preliminary data.</text>
</comment>
<dbReference type="InterPro" id="IPR021109">
    <property type="entry name" value="Peptidase_aspartic_dom_sf"/>
</dbReference>
<reference evidence="10" key="2">
    <citation type="submission" date="2020-05" db="EMBL/GenBank/DDBJ databases">
        <authorList>
            <person name="Kim H.-S."/>
            <person name="Proctor R.H."/>
            <person name="Brown D.W."/>
        </authorList>
    </citation>
    <scope>NUCLEOTIDE SEQUENCE</scope>
    <source>
        <strain evidence="10">NRRL 20472</strain>
    </source>
</reference>
<keyword evidence="3 8" id="KW-0732">Signal</keyword>
<dbReference type="PANTHER" id="PTHR47966:SF65">
    <property type="entry name" value="ASPARTIC-TYPE ENDOPEPTIDASE"/>
    <property type="match status" value="1"/>
</dbReference>
<evidence type="ECO:0000256" key="6">
    <source>
        <dbReference type="PIRSR" id="PIRSR601461-1"/>
    </source>
</evidence>
<dbReference type="Proteomes" id="UP000622797">
    <property type="component" value="Unassembled WGS sequence"/>
</dbReference>
<feature type="compositionally biased region" description="Low complexity" evidence="7">
    <location>
        <begin position="116"/>
        <end position="127"/>
    </location>
</feature>
<feature type="chain" id="PRO_5034472904" description="Peptidase A1 domain-containing protein" evidence="8">
    <location>
        <begin position="28"/>
        <end position="452"/>
    </location>
</feature>
<sequence length="452" mass="48398">MRPSISSLCAAALPTLLALSHASIVEAHHLDQVVEYPVKRVPRSTNDSHSVSINNEQWIYTVEIAIGNPPQKTLVQVDTGSSDLWVNANCSSAPTQFNQQEMCKQVPRYDPDSSRSGKGPLGSKLLGYGSSGEPNGAMVDIYEDTVTVGDIKVKNQKFGVASDSRGLPVGIMGLGPVFNASFAVNESYYLLLDSMAEQKAIASRAYSLGLGTADDEQGSLIFGGLDKGKFFGNLTKTPIVESRDGGARLTVNISSIGADAGNGTSKKYPLKDTNFHLDTGHTFSRLNKDLAEEIFRDTGAQLDKRLGFYLIDCKVRDHAGGITFGFGDDKVITVPFREFIYTAQGLCAVGVEPVEKGEQQILGDSFLRAAYVVFDLDNKNVHIAQAASCESEIVSIGAGNDAVPSVVGNCLINETSPSSGSDQRSYANAFQVPIKEVFALTSFVLLVGFMAL</sequence>
<feature type="region of interest" description="Disordered" evidence="7">
    <location>
        <begin position="107"/>
        <end position="127"/>
    </location>
</feature>
<evidence type="ECO:0000256" key="8">
    <source>
        <dbReference type="SAM" id="SignalP"/>
    </source>
</evidence>
<evidence type="ECO:0000256" key="4">
    <source>
        <dbReference type="ARBA" id="ARBA00022750"/>
    </source>
</evidence>
<dbReference type="PRINTS" id="PR00792">
    <property type="entry name" value="PEPSIN"/>
</dbReference>
<dbReference type="InterPro" id="IPR033876">
    <property type="entry name" value="SAP-like"/>
</dbReference>
<reference evidence="10" key="1">
    <citation type="journal article" date="2020" name="BMC Genomics">
        <title>Correction to: Identification and distribution of gene clusters required for synthesis of sphingolipid metabolism inhibitors in diverse species of the filamentous fungus Fusarium.</title>
        <authorList>
            <person name="Kim H.S."/>
            <person name="Lohmar J.M."/>
            <person name="Busman M."/>
            <person name="Brown D.W."/>
            <person name="Naumann T.A."/>
            <person name="Divon H.H."/>
            <person name="Lysoe E."/>
            <person name="Uhlig S."/>
            <person name="Proctor R.H."/>
        </authorList>
    </citation>
    <scope>NUCLEOTIDE SEQUENCE</scope>
    <source>
        <strain evidence="10">NRRL 20472</strain>
    </source>
</reference>
<dbReference type="GO" id="GO:0006508">
    <property type="term" value="P:proteolysis"/>
    <property type="evidence" value="ECO:0007669"/>
    <property type="project" value="UniProtKB-KW"/>
</dbReference>
<dbReference type="CDD" id="cd05474">
    <property type="entry name" value="SAP_like"/>
    <property type="match status" value="1"/>
</dbReference>
<dbReference type="InterPro" id="IPR001461">
    <property type="entry name" value="Aspartic_peptidase_A1"/>
</dbReference>
<evidence type="ECO:0000259" key="9">
    <source>
        <dbReference type="PROSITE" id="PS51767"/>
    </source>
</evidence>
<evidence type="ECO:0000256" key="1">
    <source>
        <dbReference type="ARBA" id="ARBA00007447"/>
    </source>
</evidence>
<dbReference type="SUPFAM" id="SSF50630">
    <property type="entry name" value="Acid proteases"/>
    <property type="match status" value="1"/>
</dbReference>
<proteinExistence type="inferred from homology"/>
<dbReference type="EMBL" id="JABEXW010000889">
    <property type="protein sequence ID" value="KAF4952236.1"/>
    <property type="molecule type" value="Genomic_DNA"/>
</dbReference>
<keyword evidence="11" id="KW-1185">Reference proteome</keyword>
<keyword evidence="2" id="KW-0645">Protease</keyword>
<evidence type="ECO:0000313" key="10">
    <source>
        <dbReference type="EMBL" id="KAF4952236.1"/>
    </source>
</evidence>
<dbReference type="InterPro" id="IPR033121">
    <property type="entry name" value="PEPTIDASE_A1"/>
</dbReference>
<dbReference type="Pfam" id="PF00026">
    <property type="entry name" value="Asp"/>
    <property type="match status" value="1"/>
</dbReference>
<gene>
    <name evidence="10" type="ORF">FSARC_12701</name>
</gene>
<organism evidence="10 11">
    <name type="scientific">Fusarium sarcochroum</name>
    <dbReference type="NCBI Taxonomy" id="1208366"/>
    <lineage>
        <taxon>Eukaryota</taxon>
        <taxon>Fungi</taxon>
        <taxon>Dikarya</taxon>
        <taxon>Ascomycota</taxon>
        <taxon>Pezizomycotina</taxon>
        <taxon>Sordariomycetes</taxon>
        <taxon>Hypocreomycetidae</taxon>
        <taxon>Hypocreales</taxon>
        <taxon>Nectriaceae</taxon>
        <taxon>Fusarium</taxon>
        <taxon>Fusarium lateritium species complex</taxon>
    </lineage>
</organism>
<comment type="similarity">
    <text evidence="1">Belongs to the peptidase A1 family.</text>
</comment>
<evidence type="ECO:0000256" key="3">
    <source>
        <dbReference type="ARBA" id="ARBA00022729"/>
    </source>
</evidence>
<dbReference type="Gene3D" id="2.40.70.10">
    <property type="entry name" value="Acid Proteases"/>
    <property type="match status" value="2"/>
</dbReference>
<keyword evidence="5" id="KW-0378">Hydrolase</keyword>
<evidence type="ECO:0000256" key="2">
    <source>
        <dbReference type="ARBA" id="ARBA00022670"/>
    </source>
</evidence>
<feature type="domain" description="Peptidase A1" evidence="9">
    <location>
        <begin position="60"/>
        <end position="384"/>
    </location>
</feature>
<name>A0A8H4T6L1_9HYPO</name>
<dbReference type="AlphaFoldDB" id="A0A8H4T6L1"/>
<protein>
    <recommendedName>
        <fullName evidence="9">Peptidase A1 domain-containing protein</fullName>
    </recommendedName>
</protein>
<feature type="signal peptide" evidence="8">
    <location>
        <begin position="1"/>
        <end position="27"/>
    </location>
</feature>
<dbReference type="PROSITE" id="PS51767">
    <property type="entry name" value="PEPTIDASE_A1"/>
    <property type="match status" value="1"/>
</dbReference>
<evidence type="ECO:0000256" key="7">
    <source>
        <dbReference type="SAM" id="MobiDB-lite"/>
    </source>
</evidence>
<dbReference type="OrthoDB" id="771136at2759"/>
<evidence type="ECO:0000256" key="5">
    <source>
        <dbReference type="ARBA" id="ARBA00022801"/>
    </source>
</evidence>
<accession>A0A8H4T6L1</accession>
<feature type="active site" evidence="6">
    <location>
        <position position="278"/>
    </location>
</feature>
<dbReference type="PANTHER" id="PTHR47966">
    <property type="entry name" value="BETA-SITE APP-CLEAVING ENZYME, ISOFORM A-RELATED"/>
    <property type="match status" value="1"/>
</dbReference>
<keyword evidence="4" id="KW-0064">Aspartyl protease</keyword>